<keyword evidence="5 7" id="KW-1133">Transmembrane helix</keyword>
<feature type="transmembrane region" description="Helical" evidence="7">
    <location>
        <begin position="154"/>
        <end position="177"/>
    </location>
</feature>
<dbReference type="InterPro" id="IPR000515">
    <property type="entry name" value="MetI-like"/>
</dbReference>
<gene>
    <name evidence="9" type="ORF">F4Y42_01385</name>
</gene>
<dbReference type="PANTHER" id="PTHR30465:SF97">
    <property type="entry name" value="OPPB IN A BINDING PROTEIN-DEPENDENT TRANSPORT SYSTEM"/>
    <property type="match status" value="1"/>
</dbReference>
<dbReference type="Pfam" id="PF00528">
    <property type="entry name" value="BPD_transp_1"/>
    <property type="match status" value="1"/>
</dbReference>
<dbReference type="SUPFAM" id="SSF161098">
    <property type="entry name" value="MetI-like"/>
    <property type="match status" value="1"/>
</dbReference>
<proteinExistence type="inferred from homology"/>
<keyword evidence="4 7" id="KW-0812">Transmembrane</keyword>
<comment type="subcellular location">
    <subcellularLocation>
        <location evidence="1 7">Cell membrane</location>
        <topology evidence="1 7">Multi-pass membrane protein</topology>
    </subcellularLocation>
</comment>
<comment type="similarity">
    <text evidence="7">Belongs to the binding-protein-dependent transport system permease family.</text>
</comment>
<sequence length="338" mass="37863">MGQYLVRRLLTIIPTLIAISFVIFAVLDLAPGDPTSALPETIRPEVRQQIRKAMGLDEPFPVKYGLWMRQFFVNEPLSLIEKAFGIQIGDGEKRLRVTSWGSRGVPVMDMILERVPQTLWVVGLAYLVAIVIAVPIGVVSAIRQYSIFDQVGTFISLIGYSIPTFFTGLLMILLFSVKLKWFPMIYDTNLQVVDWHSFVEQLRQSAMPVAVLGFFQAAILARFTRSSMLDNIPMDYVRTATAKGFRERYVVIRHILRNSLIPVVTLIALGIPAIFSGAIITEQIFRVNGLGALLIGAIQLNDIPLVQTVTFIFACLIVAFNLIADVIYGILDPRIRYT</sequence>
<keyword evidence="6 7" id="KW-0472">Membrane</keyword>
<accession>A0A6B0YPJ5</accession>
<evidence type="ECO:0000313" key="9">
    <source>
        <dbReference type="EMBL" id="MXY92081.1"/>
    </source>
</evidence>
<dbReference type="GO" id="GO:0005886">
    <property type="term" value="C:plasma membrane"/>
    <property type="evidence" value="ECO:0007669"/>
    <property type="project" value="UniProtKB-SubCell"/>
</dbReference>
<evidence type="ECO:0000256" key="2">
    <source>
        <dbReference type="ARBA" id="ARBA00022448"/>
    </source>
</evidence>
<organism evidence="9">
    <name type="scientific">Caldilineaceae bacterium SB0664_bin_27</name>
    <dbReference type="NCBI Taxonomy" id="2605260"/>
    <lineage>
        <taxon>Bacteria</taxon>
        <taxon>Bacillati</taxon>
        <taxon>Chloroflexota</taxon>
        <taxon>Caldilineae</taxon>
        <taxon>Caldilineales</taxon>
        <taxon>Caldilineaceae</taxon>
    </lineage>
</organism>
<evidence type="ECO:0000256" key="6">
    <source>
        <dbReference type="ARBA" id="ARBA00023136"/>
    </source>
</evidence>
<name>A0A6B0YPJ5_9CHLR</name>
<feature type="transmembrane region" description="Helical" evidence="7">
    <location>
        <begin position="305"/>
        <end position="331"/>
    </location>
</feature>
<dbReference type="Gene3D" id="1.10.3720.10">
    <property type="entry name" value="MetI-like"/>
    <property type="match status" value="1"/>
</dbReference>
<feature type="transmembrane region" description="Helical" evidence="7">
    <location>
        <begin position="9"/>
        <end position="27"/>
    </location>
</feature>
<keyword evidence="2 7" id="KW-0813">Transport</keyword>
<evidence type="ECO:0000256" key="7">
    <source>
        <dbReference type="RuleBase" id="RU363032"/>
    </source>
</evidence>
<evidence type="ECO:0000259" key="8">
    <source>
        <dbReference type="PROSITE" id="PS50928"/>
    </source>
</evidence>
<dbReference type="PROSITE" id="PS50928">
    <property type="entry name" value="ABC_TM1"/>
    <property type="match status" value="1"/>
</dbReference>
<dbReference type="EMBL" id="VXRG01000013">
    <property type="protein sequence ID" value="MXY92081.1"/>
    <property type="molecule type" value="Genomic_DNA"/>
</dbReference>
<keyword evidence="3" id="KW-1003">Cell membrane</keyword>
<feature type="transmembrane region" description="Helical" evidence="7">
    <location>
        <begin position="205"/>
        <end position="224"/>
    </location>
</feature>
<dbReference type="GO" id="GO:0055085">
    <property type="term" value="P:transmembrane transport"/>
    <property type="evidence" value="ECO:0007669"/>
    <property type="project" value="InterPro"/>
</dbReference>
<feature type="transmembrane region" description="Helical" evidence="7">
    <location>
        <begin position="263"/>
        <end position="285"/>
    </location>
</feature>
<protein>
    <submittedName>
        <fullName evidence="9">ABC transporter permease</fullName>
    </submittedName>
</protein>
<dbReference type="AlphaFoldDB" id="A0A6B0YPJ5"/>
<evidence type="ECO:0000256" key="4">
    <source>
        <dbReference type="ARBA" id="ARBA00022692"/>
    </source>
</evidence>
<dbReference type="InterPro" id="IPR045621">
    <property type="entry name" value="BPD_transp_1_N"/>
</dbReference>
<feature type="transmembrane region" description="Helical" evidence="7">
    <location>
        <begin position="118"/>
        <end position="142"/>
    </location>
</feature>
<dbReference type="InterPro" id="IPR035906">
    <property type="entry name" value="MetI-like_sf"/>
</dbReference>
<dbReference type="Pfam" id="PF19300">
    <property type="entry name" value="BPD_transp_1_N"/>
    <property type="match status" value="1"/>
</dbReference>
<dbReference type="CDD" id="cd06261">
    <property type="entry name" value="TM_PBP2"/>
    <property type="match status" value="1"/>
</dbReference>
<evidence type="ECO:0000256" key="3">
    <source>
        <dbReference type="ARBA" id="ARBA00022475"/>
    </source>
</evidence>
<comment type="caution">
    <text evidence="9">The sequence shown here is derived from an EMBL/GenBank/DDBJ whole genome shotgun (WGS) entry which is preliminary data.</text>
</comment>
<evidence type="ECO:0000256" key="1">
    <source>
        <dbReference type="ARBA" id="ARBA00004651"/>
    </source>
</evidence>
<dbReference type="PANTHER" id="PTHR30465">
    <property type="entry name" value="INNER MEMBRANE ABC TRANSPORTER"/>
    <property type="match status" value="1"/>
</dbReference>
<feature type="domain" description="ABC transmembrane type-1" evidence="8">
    <location>
        <begin position="115"/>
        <end position="324"/>
    </location>
</feature>
<reference evidence="9" key="1">
    <citation type="submission" date="2019-09" db="EMBL/GenBank/DDBJ databases">
        <title>Characterisation of the sponge microbiome using genome-centric metagenomics.</title>
        <authorList>
            <person name="Engelberts J.P."/>
            <person name="Robbins S.J."/>
            <person name="De Goeij J.M."/>
            <person name="Aranda M."/>
            <person name="Bell S.C."/>
            <person name="Webster N.S."/>
        </authorList>
    </citation>
    <scope>NUCLEOTIDE SEQUENCE</scope>
    <source>
        <strain evidence="9">SB0664_bin_27</strain>
    </source>
</reference>
<evidence type="ECO:0000256" key="5">
    <source>
        <dbReference type="ARBA" id="ARBA00022989"/>
    </source>
</evidence>